<evidence type="ECO:0000313" key="7">
    <source>
        <dbReference type="EMBL" id="CRY75369.1"/>
    </source>
</evidence>
<dbReference type="InterPro" id="IPR001647">
    <property type="entry name" value="HTH_TetR"/>
</dbReference>
<evidence type="ECO:0000256" key="1">
    <source>
        <dbReference type="ARBA" id="ARBA00022491"/>
    </source>
</evidence>
<dbReference type="PANTHER" id="PTHR30055:SF151">
    <property type="entry name" value="TRANSCRIPTIONAL REGULATORY PROTEIN"/>
    <property type="match status" value="1"/>
</dbReference>
<dbReference type="RefSeq" id="WP_011209330.1">
    <property type="nucleotide sequence ID" value="NZ_CP031418.1"/>
</dbReference>
<dbReference type="Pfam" id="PF00440">
    <property type="entry name" value="TetR_N"/>
    <property type="match status" value="1"/>
</dbReference>
<dbReference type="PANTHER" id="PTHR30055">
    <property type="entry name" value="HTH-TYPE TRANSCRIPTIONAL REGULATOR RUTR"/>
    <property type="match status" value="1"/>
</dbReference>
<evidence type="ECO:0000313" key="8">
    <source>
        <dbReference type="Proteomes" id="UP000057820"/>
    </source>
</evidence>
<dbReference type="PRINTS" id="PR00400">
    <property type="entry name" value="TETREPRESSOR"/>
</dbReference>
<evidence type="ECO:0000256" key="2">
    <source>
        <dbReference type="ARBA" id="ARBA00023015"/>
    </source>
</evidence>
<dbReference type="SUPFAM" id="SSF46689">
    <property type="entry name" value="Homeodomain-like"/>
    <property type="match status" value="1"/>
</dbReference>
<reference evidence="8" key="1">
    <citation type="submission" date="2015-03" db="EMBL/GenBank/DDBJ databases">
        <authorList>
            <consortium name="Pathogen Informatics"/>
        </authorList>
    </citation>
    <scope>NUCLEOTIDE SEQUENCE [LARGE SCALE GENOMIC DNA]</scope>
    <source>
        <strain evidence="8">NCTC11134</strain>
    </source>
</reference>
<feature type="domain" description="HTH tetR-type" evidence="6">
    <location>
        <begin position="10"/>
        <end position="70"/>
    </location>
</feature>
<dbReference type="PROSITE" id="PS50977">
    <property type="entry name" value="HTH_TETR_2"/>
    <property type="match status" value="1"/>
</dbReference>
<dbReference type="SUPFAM" id="SSF48498">
    <property type="entry name" value="Tetracyclin repressor-like, C-terminal domain"/>
    <property type="match status" value="1"/>
</dbReference>
<dbReference type="GO" id="GO:0045892">
    <property type="term" value="P:negative regulation of DNA-templated transcription"/>
    <property type="evidence" value="ECO:0007669"/>
    <property type="project" value="InterPro"/>
</dbReference>
<dbReference type="InterPro" id="IPR050109">
    <property type="entry name" value="HTH-type_TetR-like_transc_reg"/>
</dbReference>
<evidence type="ECO:0000256" key="4">
    <source>
        <dbReference type="ARBA" id="ARBA00023163"/>
    </source>
</evidence>
<dbReference type="OMA" id="WYFKSKQ"/>
<name>A0A0H5NJJ6_NOCFR</name>
<dbReference type="GO" id="GO:0003700">
    <property type="term" value="F:DNA-binding transcription factor activity"/>
    <property type="evidence" value="ECO:0007669"/>
    <property type="project" value="TreeGrafter"/>
</dbReference>
<dbReference type="Gene3D" id="1.10.357.10">
    <property type="entry name" value="Tetracycline Repressor, domain 2"/>
    <property type="match status" value="1"/>
</dbReference>
<keyword evidence="2" id="KW-0805">Transcription regulation</keyword>
<dbReference type="EMBL" id="LN868938">
    <property type="protein sequence ID" value="CRY75369.1"/>
    <property type="molecule type" value="Genomic_DNA"/>
</dbReference>
<dbReference type="KEGG" id="nfr:ERS450000_01293"/>
<gene>
    <name evidence="7" type="primary">tetR_2</name>
    <name evidence="7" type="ORF">ERS450000_01293</name>
</gene>
<accession>A0A0H5NJJ6</accession>
<dbReference type="InterPro" id="IPR009057">
    <property type="entry name" value="Homeodomain-like_sf"/>
</dbReference>
<dbReference type="AlphaFoldDB" id="A0A0H5NJJ6"/>
<dbReference type="InterPro" id="IPR036271">
    <property type="entry name" value="Tet_transcr_reg_TetR-rel_C_sf"/>
</dbReference>
<keyword evidence="1" id="KW-0678">Repressor</keyword>
<dbReference type="InterPro" id="IPR004111">
    <property type="entry name" value="Repressor_TetR_C"/>
</dbReference>
<dbReference type="Gene3D" id="1.10.10.60">
    <property type="entry name" value="Homeodomain-like"/>
    <property type="match status" value="1"/>
</dbReference>
<keyword evidence="3 5" id="KW-0238">DNA-binding</keyword>
<dbReference type="Proteomes" id="UP000057820">
    <property type="component" value="Chromosome 1"/>
</dbReference>
<dbReference type="GO" id="GO:0000976">
    <property type="term" value="F:transcription cis-regulatory region binding"/>
    <property type="evidence" value="ECO:0007669"/>
    <property type="project" value="TreeGrafter"/>
</dbReference>
<organism evidence="7 8">
    <name type="scientific">Nocardia farcinica</name>
    <dbReference type="NCBI Taxonomy" id="37329"/>
    <lineage>
        <taxon>Bacteria</taxon>
        <taxon>Bacillati</taxon>
        <taxon>Actinomycetota</taxon>
        <taxon>Actinomycetes</taxon>
        <taxon>Mycobacteriales</taxon>
        <taxon>Nocardiaceae</taxon>
        <taxon>Nocardia</taxon>
    </lineage>
</organism>
<dbReference type="GO" id="GO:0046677">
    <property type="term" value="P:response to antibiotic"/>
    <property type="evidence" value="ECO:0007669"/>
    <property type="project" value="InterPro"/>
</dbReference>
<keyword evidence="4" id="KW-0804">Transcription</keyword>
<dbReference type="Pfam" id="PF02909">
    <property type="entry name" value="TetR_C_1"/>
    <property type="match status" value="1"/>
</dbReference>
<evidence type="ECO:0000256" key="3">
    <source>
        <dbReference type="ARBA" id="ARBA00023125"/>
    </source>
</evidence>
<sequence>MPHRNPARPPLTRDRILSAAVDFADANGIDSLTMRRLGTLLGVEAMSLYNHVRGKAELLDGMVDLVFAEIELPDPGLDWRAAMGARARSVRAALARHRWAIGLMESRKAPGPATLRHHEAVLGCLRGAGFSLALTAHAYALIDSYIYGFALQEATLPFAAPAESEEVAREIMAGLPATEFPHFTELAVGHVLRPGYDFRDEFDYGLDLILDTLEQRRTAP</sequence>
<dbReference type="GeneID" id="61133533"/>
<protein>
    <submittedName>
        <fullName evidence="7">Tetracycline repressor protein class E</fullName>
    </submittedName>
</protein>
<evidence type="ECO:0000259" key="6">
    <source>
        <dbReference type="PROSITE" id="PS50977"/>
    </source>
</evidence>
<feature type="DNA-binding region" description="H-T-H motif" evidence="5">
    <location>
        <begin position="33"/>
        <end position="52"/>
    </location>
</feature>
<proteinExistence type="predicted"/>
<evidence type="ECO:0000256" key="5">
    <source>
        <dbReference type="PROSITE-ProRule" id="PRU00335"/>
    </source>
</evidence>
<dbReference type="InterPro" id="IPR003012">
    <property type="entry name" value="Tet_transcr_reg_TetR"/>
</dbReference>